<proteinExistence type="predicted"/>
<dbReference type="InterPro" id="IPR015424">
    <property type="entry name" value="PyrdxlP-dep_Trfase"/>
</dbReference>
<dbReference type="PANTHER" id="PTHR43092">
    <property type="entry name" value="L-CYSTEINE DESULFHYDRASE"/>
    <property type="match status" value="1"/>
</dbReference>
<dbReference type="InterPro" id="IPR015422">
    <property type="entry name" value="PyrdxlP-dep_Trfase_small"/>
</dbReference>
<organism evidence="3 4">
    <name type="scientific">Mesorhabditis belari</name>
    <dbReference type="NCBI Taxonomy" id="2138241"/>
    <lineage>
        <taxon>Eukaryota</taxon>
        <taxon>Metazoa</taxon>
        <taxon>Ecdysozoa</taxon>
        <taxon>Nematoda</taxon>
        <taxon>Chromadorea</taxon>
        <taxon>Rhabditida</taxon>
        <taxon>Rhabditina</taxon>
        <taxon>Rhabditomorpha</taxon>
        <taxon>Rhabditoidea</taxon>
        <taxon>Rhabditidae</taxon>
        <taxon>Mesorhabditinae</taxon>
        <taxon>Mesorhabditis</taxon>
    </lineage>
</organism>
<dbReference type="Gene3D" id="3.40.640.10">
    <property type="entry name" value="Type I PLP-dependent aspartate aminotransferase-like (Major domain)"/>
    <property type="match status" value="1"/>
</dbReference>
<reference evidence="4" key="1">
    <citation type="submission" date="2024-02" db="UniProtKB">
        <authorList>
            <consortium name="WormBaseParasite"/>
        </authorList>
    </citation>
    <scope>IDENTIFICATION</scope>
</reference>
<dbReference type="Gene3D" id="3.90.1150.10">
    <property type="entry name" value="Aspartate Aminotransferase, domain 1"/>
    <property type="match status" value="1"/>
</dbReference>
<name>A0AAF3EP44_9BILA</name>
<feature type="domain" description="Aminotransferase class V" evidence="2">
    <location>
        <begin position="28"/>
        <end position="352"/>
    </location>
</feature>
<keyword evidence="1" id="KW-0663">Pyridoxal phosphate</keyword>
<dbReference type="WBParaSite" id="MBELARI_LOCUS15757">
    <property type="protein sequence ID" value="MBELARI_LOCUS15757"/>
    <property type="gene ID" value="MBELARI_LOCUS15757"/>
</dbReference>
<dbReference type="Pfam" id="PF00266">
    <property type="entry name" value="Aminotran_5"/>
    <property type="match status" value="1"/>
</dbReference>
<protein>
    <recommendedName>
        <fullName evidence="2">Aminotransferase class V domain-containing protein</fullName>
    </recommendedName>
</protein>
<dbReference type="Proteomes" id="UP000887575">
    <property type="component" value="Unassembled WGS sequence"/>
</dbReference>
<evidence type="ECO:0000256" key="1">
    <source>
        <dbReference type="ARBA" id="ARBA00022898"/>
    </source>
</evidence>
<evidence type="ECO:0000259" key="2">
    <source>
        <dbReference type="Pfam" id="PF00266"/>
    </source>
</evidence>
<dbReference type="InterPro" id="IPR015421">
    <property type="entry name" value="PyrdxlP-dep_Trfase_major"/>
</dbReference>
<dbReference type="SUPFAM" id="SSF53383">
    <property type="entry name" value="PLP-dependent transferases"/>
    <property type="match status" value="1"/>
</dbReference>
<evidence type="ECO:0000313" key="4">
    <source>
        <dbReference type="WBParaSite" id="MBELARI_LOCUS15757"/>
    </source>
</evidence>
<dbReference type="PANTHER" id="PTHR43092:SF4">
    <property type="entry name" value="AMINOTRANSFERASE CLASS V DOMAIN-CONTAINING PROTEIN"/>
    <property type="match status" value="1"/>
</dbReference>
<dbReference type="AlphaFoldDB" id="A0AAF3EP44"/>
<accession>A0AAF3EP44</accession>
<sequence length="366" mass="41732">MRKSREENPEDWGDRQKLERYMESIKIVAQRLDCHFEQLTLVDNVTNGVNAILKSPLPCFEKPGGTILCTNLMDHLVSHALKAAVQQRGMQLHTVEIPLRIESKEALIDLFKTEIDKVQDLRLALLDHITNTPAMTFPIEELIEKFHQRSVPVLIDGAHAPNQIPNLSLTKLGCDFYVGSLHKWMFGARGTAFVFVKNQSSTNLIQPPVSWGYVPSPSDLSKTSSFHLQFFHQGTRDETAFFTIPKAIEFIDLICGGKERIYEYNANLSQKAKEMLDERWGNEDSLIPSSLEAPYMKMIKLPHLPGYNKSVADASRLSEILLGYHQIVVVVVCINEELFLRISTQIYNCMEDYLYLGNVIDELRHE</sequence>
<keyword evidence="3" id="KW-1185">Reference proteome</keyword>
<evidence type="ECO:0000313" key="3">
    <source>
        <dbReference type="Proteomes" id="UP000887575"/>
    </source>
</evidence>
<dbReference type="InterPro" id="IPR000192">
    <property type="entry name" value="Aminotrans_V_dom"/>
</dbReference>